<proteinExistence type="predicted"/>
<gene>
    <name evidence="3" type="ORF">SAMN04487974_10143</name>
</gene>
<keyword evidence="4" id="KW-1185">Reference proteome</keyword>
<keyword evidence="2" id="KW-0472">Membrane</keyword>
<feature type="compositionally biased region" description="Low complexity" evidence="1">
    <location>
        <begin position="32"/>
        <end position="47"/>
    </location>
</feature>
<dbReference type="STRING" id="440168.SAMN04487974_10143"/>
<sequence length="86" mass="9277">MSDQKLDRIEAAQAEILGRLNRIETTLQSGGAAHATPPAPFAAREAPASQDDAGKWMKIGVWVLIAIAAIWLLDELPGPSILDRIF</sequence>
<dbReference type="Proteomes" id="UP000199495">
    <property type="component" value="Unassembled WGS sequence"/>
</dbReference>
<evidence type="ECO:0000313" key="3">
    <source>
        <dbReference type="EMBL" id="SDG12786.1"/>
    </source>
</evidence>
<evidence type="ECO:0000256" key="2">
    <source>
        <dbReference type="SAM" id="Phobius"/>
    </source>
</evidence>
<evidence type="ECO:0000256" key="1">
    <source>
        <dbReference type="SAM" id="MobiDB-lite"/>
    </source>
</evidence>
<dbReference type="AlphaFoldDB" id="A0A1G7RPS1"/>
<accession>A0A1G7RPS1</accession>
<feature type="region of interest" description="Disordered" evidence="1">
    <location>
        <begin position="28"/>
        <end position="47"/>
    </location>
</feature>
<reference evidence="3 4" key="1">
    <citation type="submission" date="2016-10" db="EMBL/GenBank/DDBJ databases">
        <authorList>
            <person name="de Groot N.N."/>
        </authorList>
    </citation>
    <scope>NUCLEOTIDE SEQUENCE [LARGE SCALE GENOMIC DNA]</scope>
    <source>
        <strain evidence="3 4">CGMCC 1.10267</strain>
    </source>
</reference>
<keyword evidence="2" id="KW-1133">Transmembrane helix</keyword>
<protein>
    <submittedName>
        <fullName evidence="3">Uncharacterized protein</fullName>
    </submittedName>
</protein>
<keyword evidence="2" id="KW-0812">Transmembrane</keyword>
<dbReference type="RefSeq" id="WP_090589418.1">
    <property type="nucleotide sequence ID" value="NZ_FNCS01000001.1"/>
</dbReference>
<feature type="transmembrane region" description="Helical" evidence="2">
    <location>
        <begin position="56"/>
        <end position="73"/>
    </location>
</feature>
<organism evidence="3 4">
    <name type="scientific">Pelagibacterium luteolum</name>
    <dbReference type="NCBI Taxonomy" id="440168"/>
    <lineage>
        <taxon>Bacteria</taxon>
        <taxon>Pseudomonadati</taxon>
        <taxon>Pseudomonadota</taxon>
        <taxon>Alphaproteobacteria</taxon>
        <taxon>Hyphomicrobiales</taxon>
        <taxon>Devosiaceae</taxon>
        <taxon>Pelagibacterium</taxon>
    </lineage>
</organism>
<evidence type="ECO:0000313" key="4">
    <source>
        <dbReference type="Proteomes" id="UP000199495"/>
    </source>
</evidence>
<dbReference type="EMBL" id="FNCS01000001">
    <property type="protein sequence ID" value="SDG12786.1"/>
    <property type="molecule type" value="Genomic_DNA"/>
</dbReference>
<name>A0A1G7RPS1_9HYPH</name>